<evidence type="ECO:0000313" key="2">
    <source>
        <dbReference type="EMBL" id="MDT2963554.1"/>
    </source>
</evidence>
<dbReference type="AlphaFoldDB" id="A0AAW8UPF6"/>
<accession>A0AAW8UPF6</accession>
<dbReference type="PANTHER" id="PTHR39639">
    <property type="entry name" value="CHROMOSOME 16, WHOLE GENOME SHOTGUN SEQUENCE"/>
    <property type="match status" value="1"/>
</dbReference>
<organism evidence="2 3">
    <name type="scientific">Enterococcus casseliflavus</name>
    <name type="common">Enterococcus flavescens</name>
    <dbReference type="NCBI Taxonomy" id="37734"/>
    <lineage>
        <taxon>Bacteria</taxon>
        <taxon>Bacillati</taxon>
        <taxon>Bacillota</taxon>
        <taxon>Bacilli</taxon>
        <taxon>Lactobacillales</taxon>
        <taxon>Enterococcaceae</taxon>
        <taxon>Enterococcus</taxon>
    </lineage>
</organism>
<feature type="domain" description="GmrSD restriction endonucleases N-terminal" evidence="1">
    <location>
        <begin position="192"/>
        <end position="332"/>
    </location>
</feature>
<gene>
    <name evidence="2" type="ORF">P7I32_02980</name>
</gene>
<proteinExistence type="predicted"/>
<dbReference type="RefSeq" id="WP_311903553.1">
    <property type="nucleotide sequence ID" value="NZ_JAMWTD010000007.1"/>
</dbReference>
<dbReference type="Proteomes" id="UP001268896">
    <property type="component" value="Unassembled WGS sequence"/>
</dbReference>
<sequence length="524" mass="61423">MKSLSVIAILLTKVEGDSYMHDNSYENKSCKIISEFFEKNKYLSENFEVLSEYSMDDTNFIFDTVILSKNNKQPVFFIEEKKLESENHIVEEEVENYLSSLEIADFAIYFTDLDQFLLAPDADETKRKLPKEDFLDYLEELLLDTAKLISEQLSSGTEPEGDVELQGRIDDPYNPDEIKITQQLLSVKYMFELYEDNLIELSPDFQRQRVWKNVKQKSLLIESLILNIPIPAFYMYETFDGSFQIIDGQQRLDAIFGFLNGEYKLKGLEYLSNYEGLFFADLSKKMQGQIYRTQLSINTIDIRSPKRVVYDIFKRINTGGVPLNNQEMRNAISTKALREFYRDCSNLEEFQKATNYRIAKRRLEDQEMVLRFVSFFKAYDFDSHTIDYNYLSTAHLFNETHEYLMENPSKYDEYKEAFKVGLIRSFDLFGSIAFNKFVFYEDGSKKPTGFINKPLYTAFTVLLSDKEYDGIDLKIYSWKAEELLANKMKEYTFFNAISFGTNSSSNIRLLFKEVKEVIDECLKS</sequence>
<dbReference type="PANTHER" id="PTHR39639:SF1">
    <property type="entry name" value="DUF262 DOMAIN-CONTAINING PROTEIN"/>
    <property type="match status" value="1"/>
</dbReference>
<name>A0AAW8UPF6_ENTCA</name>
<dbReference type="Pfam" id="PF03235">
    <property type="entry name" value="GmrSD_N"/>
    <property type="match status" value="1"/>
</dbReference>
<dbReference type="EMBL" id="JARQDV010000001">
    <property type="protein sequence ID" value="MDT2963554.1"/>
    <property type="molecule type" value="Genomic_DNA"/>
</dbReference>
<dbReference type="InterPro" id="IPR004919">
    <property type="entry name" value="GmrSD_N"/>
</dbReference>
<reference evidence="2" key="1">
    <citation type="submission" date="2023-03" db="EMBL/GenBank/DDBJ databases">
        <authorList>
            <person name="Shen W."/>
            <person name="Cai J."/>
        </authorList>
    </citation>
    <scope>NUCLEOTIDE SEQUENCE</scope>
    <source>
        <strain evidence="2">K72-2</strain>
    </source>
</reference>
<protein>
    <submittedName>
        <fullName evidence="2">DUF262 domain-containing protein</fullName>
    </submittedName>
</protein>
<evidence type="ECO:0000313" key="3">
    <source>
        <dbReference type="Proteomes" id="UP001268896"/>
    </source>
</evidence>
<comment type="caution">
    <text evidence="2">The sequence shown here is derived from an EMBL/GenBank/DDBJ whole genome shotgun (WGS) entry which is preliminary data.</text>
</comment>
<evidence type="ECO:0000259" key="1">
    <source>
        <dbReference type="Pfam" id="PF03235"/>
    </source>
</evidence>